<keyword evidence="3" id="KW-1185">Reference proteome</keyword>
<reference evidence="2 3" key="1">
    <citation type="submission" date="2017-02" db="EMBL/GenBank/DDBJ databases">
        <authorList>
            <person name="Peterson S.W."/>
        </authorList>
    </citation>
    <scope>NUCLEOTIDE SEQUENCE [LARGE SCALE GENOMIC DNA]</scope>
    <source>
        <strain evidence="2 3">DSM 25262</strain>
    </source>
</reference>
<proteinExistence type="predicted"/>
<protein>
    <submittedName>
        <fullName evidence="2">Uncharacterized protein</fullName>
    </submittedName>
</protein>
<dbReference type="AlphaFoldDB" id="A0A1T5LCQ8"/>
<evidence type="ECO:0000313" key="2">
    <source>
        <dbReference type="EMBL" id="SKC73439.1"/>
    </source>
</evidence>
<dbReference type="EMBL" id="FUZU01000002">
    <property type="protein sequence ID" value="SKC73439.1"/>
    <property type="molecule type" value="Genomic_DNA"/>
</dbReference>
<dbReference type="STRING" id="688867.SAMN05660236_2923"/>
<organism evidence="2 3">
    <name type="scientific">Ohtaekwangia koreensis</name>
    <dbReference type="NCBI Taxonomy" id="688867"/>
    <lineage>
        <taxon>Bacteria</taxon>
        <taxon>Pseudomonadati</taxon>
        <taxon>Bacteroidota</taxon>
        <taxon>Cytophagia</taxon>
        <taxon>Cytophagales</taxon>
        <taxon>Fulvivirgaceae</taxon>
        <taxon>Ohtaekwangia</taxon>
    </lineage>
</organism>
<keyword evidence="1" id="KW-0175">Coiled coil</keyword>
<sequence>MSNIRTYDDLLREREKLRAQLQFHKQQIKVDMQELREEMKPLLNLTKVLGKMTTRETRNDALISTGSSLAIDLLARKVLPKNIISRLFLPGMLKNVTSHLLYSAKPWLQKLIGSRKKKPVVEEQQ</sequence>
<name>A0A1T5LCQ8_9BACT</name>
<evidence type="ECO:0000313" key="3">
    <source>
        <dbReference type="Proteomes" id="UP000190961"/>
    </source>
</evidence>
<accession>A0A1T5LCQ8</accession>
<evidence type="ECO:0000256" key="1">
    <source>
        <dbReference type="SAM" id="Coils"/>
    </source>
</evidence>
<dbReference type="RefSeq" id="WP_079687493.1">
    <property type="nucleotide sequence ID" value="NZ_FUZU01000002.1"/>
</dbReference>
<dbReference type="Proteomes" id="UP000190961">
    <property type="component" value="Unassembled WGS sequence"/>
</dbReference>
<feature type="coiled-coil region" evidence="1">
    <location>
        <begin position="7"/>
        <end position="38"/>
    </location>
</feature>
<gene>
    <name evidence="2" type="ORF">SAMN05660236_2923</name>
</gene>